<comment type="caution">
    <text evidence="2">The sequence shown here is derived from an EMBL/GenBank/DDBJ whole genome shotgun (WGS) entry which is preliminary data.</text>
</comment>
<evidence type="ECO:0000256" key="1">
    <source>
        <dbReference type="SAM" id="MobiDB-lite"/>
    </source>
</evidence>
<evidence type="ECO:0000313" key="3">
    <source>
        <dbReference type="Proteomes" id="UP000823823"/>
    </source>
</evidence>
<dbReference type="AlphaFoldDB" id="A0A9D2LF43"/>
<reference evidence="2" key="1">
    <citation type="journal article" date="2021" name="PeerJ">
        <title>Extensive microbial diversity within the chicken gut microbiome revealed by metagenomics and culture.</title>
        <authorList>
            <person name="Gilroy R."/>
            <person name="Ravi A."/>
            <person name="Getino M."/>
            <person name="Pursley I."/>
            <person name="Horton D.L."/>
            <person name="Alikhan N.F."/>
            <person name="Baker D."/>
            <person name="Gharbi K."/>
            <person name="Hall N."/>
            <person name="Watson M."/>
            <person name="Adriaenssens E.M."/>
            <person name="Foster-Nyarko E."/>
            <person name="Jarju S."/>
            <person name="Secka A."/>
            <person name="Antonio M."/>
            <person name="Oren A."/>
            <person name="Chaudhuri R.R."/>
            <person name="La Ragione R."/>
            <person name="Hildebrand F."/>
            <person name="Pallen M.J."/>
        </authorList>
    </citation>
    <scope>NUCLEOTIDE SEQUENCE</scope>
    <source>
        <strain evidence="2">ChiHjej13B12-24818</strain>
    </source>
</reference>
<sequence length="634" mass="69455">MIQPLQWFPKRFSPGDMDASGGDRLLGKTELSRLAVLIRETAQNSWDAKNEGARPLFGVSLRRTDFRLREDLASLLSEGRLTGLTSLRRNANFRILEIYDRGTKGLDGPADLSPVGKGRSARFQDLILKLGVSHNNGTTGGTYGFGKTAAFAYSGIGTVAYWTRCRNPEGELEDRFIVSAYGESYQDKGVQYTGRHWWGALSTDGESILPLVGQPAVEVGEKLFERRFEEGETGTSLLILDPLIADEEDAAETSAEPLDRFDSDPIEMEDDFVRRSRHAIRANLWPKMIPAPHESDAPMALELRVNGESVDLGSPSTGALALWGSGLNAIRAARSSPEEISTPHGLPVKVIEITWYKQVVGHLALVRRVPAVEPYLEFDDLDPARGDESGLLRIALMRGQAELVVTTVDWVQREAPAGADWLAVYKSADEFDEHYAEAEPPAHDNWVTEGSSSKSSKIIRQTKNRVRRCITEEIHPAPQETEAGSAGRLPSTGELSRRLGAIMPAPAPQLPDDGEPHRPGRRRGPTRPSWSVEADAPRLLETDAQGMQLQEISFIVLGEEPIARVRLNVSLLGDEGLHEQVPPETLGVQWVDAAAEGLDAANVRTGQEAIVRFIGAPRRALRVELTAGGPDGRT</sequence>
<reference evidence="2" key="2">
    <citation type="submission" date="2021-04" db="EMBL/GenBank/DDBJ databases">
        <authorList>
            <person name="Gilroy R."/>
        </authorList>
    </citation>
    <scope>NUCLEOTIDE SEQUENCE</scope>
    <source>
        <strain evidence="2">ChiHjej13B12-24818</strain>
    </source>
</reference>
<gene>
    <name evidence="2" type="ORF">H9786_13210</name>
</gene>
<proteinExistence type="predicted"/>
<feature type="region of interest" description="Disordered" evidence="1">
    <location>
        <begin position="473"/>
        <end position="492"/>
    </location>
</feature>
<name>A0A9D2LF43_9MICO</name>
<evidence type="ECO:0000313" key="2">
    <source>
        <dbReference type="EMBL" id="HJB11458.1"/>
    </source>
</evidence>
<feature type="region of interest" description="Disordered" evidence="1">
    <location>
        <begin position="504"/>
        <end position="534"/>
    </location>
</feature>
<dbReference type="EMBL" id="DWZH01000103">
    <property type="protein sequence ID" value="HJB11458.1"/>
    <property type="molecule type" value="Genomic_DNA"/>
</dbReference>
<accession>A0A9D2LF43</accession>
<protein>
    <submittedName>
        <fullName evidence="2">Uncharacterized protein</fullName>
    </submittedName>
</protein>
<feature type="compositionally biased region" description="Polar residues" evidence="1">
    <location>
        <begin position="448"/>
        <end position="458"/>
    </location>
</feature>
<dbReference type="Proteomes" id="UP000823823">
    <property type="component" value="Unassembled WGS sequence"/>
</dbReference>
<feature type="region of interest" description="Disordered" evidence="1">
    <location>
        <begin position="438"/>
        <end position="458"/>
    </location>
</feature>
<organism evidence="2 3">
    <name type="scientific">Candidatus Brachybacterium merdavium</name>
    <dbReference type="NCBI Taxonomy" id="2838513"/>
    <lineage>
        <taxon>Bacteria</taxon>
        <taxon>Bacillati</taxon>
        <taxon>Actinomycetota</taxon>
        <taxon>Actinomycetes</taxon>
        <taxon>Micrococcales</taxon>
        <taxon>Dermabacteraceae</taxon>
        <taxon>Brachybacterium</taxon>
    </lineage>
</organism>